<evidence type="ECO:0000313" key="4">
    <source>
        <dbReference type="Proteomes" id="UP000317238"/>
    </source>
</evidence>
<dbReference type="PANTHER" id="PTHR43010">
    <property type="entry name" value="UNIVERSAL STRESS PROTEIN SLR1230"/>
    <property type="match status" value="1"/>
</dbReference>
<evidence type="ECO:0000259" key="2">
    <source>
        <dbReference type="Pfam" id="PF00582"/>
    </source>
</evidence>
<dbReference type="RefSeq" id="WP_145296105.1">
    <property type="nucleotide sequence ID" value="NZ_CP036319.1"/>
</dbReference>
<dbReference type="InterPro" id="IPR051688">
    <property type="entry name" value="USP_A"/>
</dbReference>
<accession>A0A5C5XYS6</accession>
<name>A0A5C5XYS6_9PLAN</name>
<organism evidence="3 4">
    <name type="scientific">Crateriforma conspicua</name>
    <dbReference type="NCBI Taxonomy" id="2527996"/>
    <lineage>
        <taxon>Bacteria</taxon>
        <taxon>Pseudomonadati</taxon>
        <taxon>Planctomycetota</taxon>
        <taxon>Planctomycetia</taxon>
        <taxon>Planctomycetales</taxon>
        <taxon>Planctomycetaceae</taxon>
        <taxon>Crateriforma</taxon>
    </lineage>
</organism>
<dbReference type="PRINTS" id="PR01438">
    <property type="entry name" value="UNVRSLSTRESS"/>
</dbReference>
<keyword evidence="4" id="KW-1185">Reference proteome</keyword>
<dbReference type="EMBL" id="SJPL01000001">
    <property type="protein sequence ID" value="TWT68537.1"/>
    <property type="molecule type" value="Genomic_DNA"/>
</dbReference>
<dbReference type="AlphaFoldDB" id="A0A5C5XYS6"/>
<protein>
    <submittedName>
        <fullName evidence="3">Universal stress protein</fullName>
    </submittedName>
</protein>
<proteinExistence type="inferred from homology"/>
<evidence type="ECO:0000256" key="1">
    <source>
        <dbReference type="ARBA" id="ARBA00008791"/>
    </source>
</evidence>
<dbReference type="InterPro" id="IPR006016">
    <property type="entry name" value="UspA"/>
</dbReference>
<dbReference type="SUPFAM" id="SSF52402">
    <property type="entry name" value="Adenine nucleotide alpha hydrolases-like"/>
    <property type="match status" value="2"/>
</dbReference>
<dbReference type="Pfam" id="PF00582">
    <property type="entry name" value="Usp"/>
    <property type="match status" value="2"/>
</dbReference>
<dbReference type="InterPro" id="IPR014729">
    <property type="entry name" value="Rossmann-like_a/b/a_fold"/>
</dbReference>
<evidence type="ECO:0000313" key="3">
    <source>
        <dbReference type="EMBL" id="TWT68537.1"/>
    </source>
</evidence>
<dbReference type="PANTHER" id="PTHR43010:SF1">
    <property type="entry name" value="USPA DOMAIN-CONTAINING PROTEIN"/>
    <property type="match status" value="1"/>
</dbReference>
<reference evidence="3 4" key="1">
    <citation type="submission" date="2019-02" db="EMBL/GenBank/DDBJ databases">
        <title>Deep-cultivation of Planctomycetes and their phenomic and genomic characterization uncovers novel biology.</title>
        <authorList>
            <person name="Wiegand S."/>
            <person name="Jogler M."/>
            <person name="Boedeker C."/>
            <person name="Pinto D."/>
            <person name="Vollmers J."/>
            <person name="Rivas-Marin E."/>
            <person name="Kohn T."/>
            <person name="Peeters S.H."/>
            <person name="Heuer A."/>
            <person name="Rast P."/>
            <person name="Oberbeckmann S."/>
            <person name="Bunk B."/>
            <person name="Jeske O."/>
            <person name="Meyerdierks A."/>
            <person name="Storesund J.E."/>
            <person name="Kallscheuer N."/>
            <person name="Luecker S."/>
            <person name="Lage O.M."/>
            <person name="Pohl T."/>
            <person name="Merkel B.J."/>
            <person name="Hornburger P."/>
            <person name="Mueller R.-W."/>
            <person name="Bruemmer F."/>
            <person name="Labrenz M."/>
            <person name="Spormann A.M."/>
            <person name="Op Den Camp H."/>
            <person name="Overmann J."/>
            <person name="Amann R."/>
            <person name="Jetten M.S.M."/>
            <person name="Mascher T."/>
            <person name="Medema M.H."/>
            <person name="Devos D.P."/>
            <person name="Kaster A.-K."/>
            <person name="Ovreas L."/>
            <person name="Rohde M."/>
            <person name="Galperin M.Y."/>
            <person name="Jogler C."/>
        </authorList>
    </citation>
    <scope>NUCLEOTIDE SEQUENCE [LARGE SCALE GENOMIC DNA]</scope>
    <source>
        <strain evidence="3 4">Pan14r</strain>
    </source>
</reference>
<dbReference type="CDD" id="cd00293">
    <property type="entry name" value="USP-like"/>
    <property type="match status" value="2"/>
</dbReference>
<dbReference type="InterPro" id="IPR006015">
    <property type="entry name" value="Universal_stress_UspA"/>
</dbReference>
<gene>
    <name evidence="3" type="ORF">Pan14r_07830</name>
</gene>
<dbReference type="OrthoDB" id="6368426at2"/>
<sequence length="290" mass="30547">MKILIAVDGSPDSMEAVKAIGRLTEKTPSQILLATVVNPPEVPIDASADLWVPQLLQQQEELAASTLDNAAALLAGHDHVTTKTCTGHVTHSILDTADEYGADLIVIGAVGHSAVARIVLGSVSDDVATHAKQSVLVYRRSEGFAAGGNDLRVTVAYDGSDSSEKALVDFANVDWSGDAIVNVVSVASRLEMFGQEITPAAIEESAKRRTDAKRLAVVGAERLKKHVATVAATMMESDHIGEGIMKAAAEHNSGLIVVGDKGHGFVARLLMGSTSRYVLRHATQSVLIAR</sequence>
<comment type="similarity">
    <text evidence="1">Belongs to the universal stress protein A family.</text>
</comment>
<dbReference type="Gene3D" id="3.40.50.620">
    <property type="entry name" value="HUPs"/>
    <property type="match status" value="2"/>
</dbReference>
<feature type="domain" description="UspA" evidence="2">
    <location>
        <begin position="2"/>
        <end position="139"/>
    </location>
</feature>
<dbReference type="Proteomes" id="UP000317238">
    <property type="component" value="Unassembled WGS sequence"/>
</dbReference>
<comment type="caution">
    <text evidence="3">The sequence shown here is derived from an EMBL/GenBank/DDBJ whole genome shotgun (WGS) entry which is preliminary data.</text>
</comment>
<feature type="domain" description="UspA" evidence="2">
    <location>
        <begin position="152"/>
        <end position="290"/>
    </location>
</feature>